<dbReference type="InParanoid" id="A0A165JT96"/>
<keyword evidence="1" id="KW-1133">Transmembrane helix</keyword>
<keyword evidence="1" id="KW-0472">Membrane</keyword>
<keyword evidence="3" id="KW-1185">Reference proteome</keyword>
<proteinExistence type="predicted"/>
<dbReference type="OrthoDB" id="2756618at2759"/>
<sequence length="277" mass="30502">MPIYSILMTVTTIMVVLAIAHAALSLRGLLEAFSSSFHLGGADGRAYYGDFAKEPYKLKNVIYVINTFMADGLLLWRVWVVWSYNWKVTCAPAIMFLGTMIAEIFTTISLWALKPNESLFTPTVGHWFTSFWSLSLATNVTCTTLIVIRIFRSSLNSASYRAVIAVVIESGALYTLSIVFHMTLYELRANAGQIANDVQTQLAVIGPTLIVVVVGRRMAHPPGAIAPKFATSSYELQTRCRPEAMVVEISEYVETNSHYGEAEGKASVLPQISAESV</sequence>
<feature type="transmembrane region" description="Helical" evidence="1">
    <location>
        <begin position="125"/>
        <end position="148"/>
    </location>
</feature>
<evidence type="ECO:0000313" key="3">
    <source>
        <dbReference type="Proteomes" id="UP000077266"/>
    </source>
</evidence>
<organism evidence="2 3">
    <name type="scientific">Exidia glandulosa HHB12029</name>
    <dbReference type="NCBI Taxonomy" id="1314781"/>
    <lineage>
        <taxon>Eukaryota</taxon>
        <taxon>Fungi</taxon>
        <taxon>Dikarya</taxon>
        <taxon>Basidiomycota</taxon>
        <taxon>Agaricomycotina</taxon>
        <taxon>Agaricomycetes</taxon>
        <taxon>Auriculariales</taxon>
        <taxon>Exidiaceae</taxon>
        <taxon>Exidia</taxon>
    </lineage>
</organism>
<feature type="transmembrane region" description="Helical" evidence="1">
    <location>
        <begin position="160"/>
        <end position="180"/>
    </location>
</feature>
<feature type="transmembrane region" description="Helical" evidence="1">
    <location>
        <begin position="61"/>
        <end position="82"/>
    </location>
</feature>
<dbReference type="STRING" id="1314781.A0A165JT96"/>
<dbReference type="Proteomes" id="UP000077266">
    <property type="component" value="Unassembled WGS sequence"/>
</dbReference>
<reference evidence="2 3" key="1">
    <citation type="journal article" date="2016" name="Mol. Biol. Evol.">
        <title>Comparative Genomics of Early-Diverging Mushroom-Forming Fungi Provides Insights into the Origins of Lignocellulose Decay Capabilities.</title>
        <authorList>
            <person name="Nagy L.G."/>
            <person name="Riley R."/>
            <person name="Tritt A."/>
            <person name="Adam C."/>
            <person name="Daum C."/>
            <person name="Floudas D."/>
            <person name="Sun H."/>
            <person name="Yadav J.S."/>
            <person name="Pangilinan J."/>
            <person name="Larsson K.H."/>
            <person name="Matsuura K."/>
            <person name="Barry K."/>
            <person name="Labutti K."/>
            <person name="Kuo R."/>
            <person name="Ohm R.A."/>
            <person name="Bhattacharya S.S."/>
            <person name="Shirouzu T."/>
            <person name="Yoshinaga Y."/>
            <person name="Martin F.M."/>
            <person name="Grigoriev I.V."/>
            <person name="Hibbett D.S."/>
        </authorList>
    </citation>
    <scope>NUCLEOTIDE SEQUENCE [LARGE SCALE GENOMIC DNA]</scope>
    <source>
        <strain evidence="2 3">HHB12029</strain>
    </source>
</reference>
<evidence type="ECO:0000313" key="2">
    <source>
        <dbReference type="EMBL" id="KZV95298.1"/>
    </source>
</evidence>
<protein>
    <submittedName>
        <fullName evidence="2">Uncharacterized protein</fullName>
    </submittedName>
</protein>
<dbReference type="EMBL" id="KV425959">
    <property type="protein sequence ID" value="KZV95298.1"/>
    <property type="molecule type" value="Genomic_DNA"/>
</dbReference>
<name>A0A165JT96_EXIGL</name>
<feature type="transmembrane region" description="Helical" evidence="1">
    <location>
        <begin position="94"/>
        <end position="113"/>
    </location>
</feature>
<accession>A0A165JT96</accession>
<keyword evidence="1" id="KW-0812">Transmembrane</keyword>
<gene>
    <name evidence="2" type="ORF">EXIGLDRAFT_766311</name>
</gene>
<dbReference type="AlphaFoldDB" id="A0A165JT96"/>
<evidence type="ECO:0000256" key="1">
    <source>
        <dbReference type="SAM" id="Phobius"/>
    </source>
</evidence>
<feature type="transmembrane region" description="Helical" evidence="1">
    <location>
        <begin position="200"/>
        <end position="219"/>
    </location>
</feature>